<dbReference type="Proteomes" id="UP000060132">
    <property type="component" value="Chromosome"/>
</dbReference>
<feature type="transmembrane region" description="Helical" evidence="12">
    <location>
        <begin position="90"/>
        <end position="118"/>
    </location>
</feature>
<keyword evidence="3" id="KW-0997">Cell inner membrane</keyword>
<dbReference type="RefSeq" id="WP_041603313.1">
    <property type="nucleotide sequence ID" value="NZ_CP011218.1"/>
</dbReference>
<keyword evidence="6 12" id="KW-0915">Sodium</keyword>
<evidence type="ECO:0000313" key="13">
    <source>
        <dbReference type="EMBL" id="AKO31664.1"/>
    </source>
</evidence>
<keyword evidence="9 12" id="KW-0407">Ion channel</keyword>
<evidence type="ECO:0000256" key="4">
    <source>
        <dbReference type="ARBA" id="ARBA00022692"/>
    </source>
</evidence>
<dbReference type="GO" id="GO:0140114">
    <property type="term" value="P:cellular detoxification of fluoride"/>
    <property type="evidence" value="ECO:0007669"/>
    <property type="project" value="UniProtKB-UniRule"/>
</dbReference>
<protein>
    <recommendedName>
        <fullName evidence="12">Fluoride-specific ion channel FluC</fullName>
    </recommendedName>
</protein>
<comment type="activity regulation">
    <text evidence="12">Na(+) is not transported, but it plays an essential structural role and its presence is essential for fluoride channel function.</text>
</comment>
<feature type="transmembrane region" description="Helical" evidence="12">
    <location>
        <begin position="60"/>
        <end position="78"/>
    </location>
</feature>
<keyword evidence="2 12" id="KW-1003">Cell membrane</keyword>
<evidence type="ECO:0000256" key="11">
    <source>
        <dbReference type="ARBA" id="ARBA00035585"/>
    </source>
</evidence>
<feature type="binding site" evidence="12">
    <location>
        <position position="71"/>
    </location>
    <ligand>
        <name>Na(+)</name>
        <dbReference type="ChEBI" id="CHEBI:29101"/>
        <note>structural</note>
    </ligand>
</feature>
<dbReference type="AlphaFoldDB" id="A0AAC9EN08"/>
<evidence type="ECO:0000256" key="7">
    <source>
        <dbReference type="ARBA" id="ARBA00023065"/>
    </source>
</evidence>
<proteinExistence type="inferred from homology"/>
<sequence>MNMLLVSLGAVAGAILRWQLAVWFNPFLTQFAFGTLFVNLCGCFLIGITLGVNLQDAQKLLFVTGFLGSFTTFSSFSAEVSQFILSEKYWRGLAVISAHLIGGLVLTILGILVAKFWVSGRFY</sequence>
<name>A0AAC9EN08_HAEDC</name>
<evidence type="ECO:0000256" key="9">
    <source>
        <dbReference type="ARBA" id="ARBA00023303"/>
    </source>
</evidence>
<organism evidence="13 14">
    <name type="scientific">Haemophilus ducreyi</name>
    <dbReference type="NCBI Taxonomy" id="730"/>
    <lineage>
        <taxon>Bacteria</taxon>
        <taxon>Pseudomonadati</taxon>
        <taxon>Pseudomonadota</taxon>
        <taxon>Gammaproteobacteria</taxon>
        <taxon>Pasteurellales</taxon>
        <taxon>Pasteurellaceae</taxon>
        <taxon>Haemophilus</taxon>
    </lineage>
</organism>
<dbReference type="HAMAP" id="MF_00454">
    <property type="entry name" value="FluC"/>
    <property type="match status" value="1"/>
</dbReference>
<gene>
    <name evidence="12" type="primary">fluC</name>
    <name evidence="12" type="synonym">crcB</name>
    <name evidence="13" type="ORF">RZ57_00105</name>
</gene>
<comment type="catalytic activity">
    <reaction evidence="11">
        <text>fluoride(in) = fluoride(out)</text>
        <dbReference type="Rhea" id="RHEA:76159"/>
        <dbReference type="ChEBI" id="CHEBI:17051"/>
    </reaction>
    <physiologicalReaction direction="left-to-right" evidence="11">
        <dbReference type="Rhea" id="RHEA:76160"/>
    </physiologicalReaction>
</comment>
<reference evidence="13 14" key="1">
    <citation type="journal article" date="2015" name="PLoS Negl. Trop. Dis.">
        <title>Haemophilus ducreyi Cutaneous Ulcer Strains Are Nearly Identical to Class I Genital Ulcer Strains.</title>
        <authorList>
            <person name="Gangaiah D."/>
            <person name="Webb K.M."/>
            <person name="Humphreys T.L."/>
            <person name="Fortney K.R."/>
            <person name="Toh E."/>
            <person name="Tai A."/>
            <person name="Katz S.S."/>
            <person name="Pillay A."/>
            <person name="Chen C.Y."/>
            <person name="Roberts S.A."/>
            <person name="Munson R.S.Jr."/>
            <person name="Spinola S.M."/>
        </authorList>
    </citation>
    <scope>NUCLEOTIDE SEQUENCE [LARGE SCALE GENOMIC DNA]</scope>
    <source>
        <strain evidence="14">CLU2</strain>
    </source>
</reference>
<dbReference type="Pfam" id="PF02537">
    <property type="entry name" value="CRCB"/>
    <property type="match status" value="1"/>
</dbReference>
<keyword evidence="7 12" id="KW-0406">Ion transport</keyword>
<dbReference type="GO" id="GO:0005886">
    <property type="term" value="C:plasma membrane"/>
    <property type="evidence" value="ECO:0007669"/>
    <property type="project" value="UniProtKB-SubCell"/>
</dbReference>
<evidence type="ECO:0000256" key="12">
    <source>
        <dbReference type="HAMAP-Rule" id="MF_00454"/>
    </source>
</evidence>
<keyword evidence="5 12" id="KW-1133">Transmembrane helix</keyword>
<keyword evidence="12" id="KW-0479">Metal-binding</keyword>
<dbReference type="GO" id="GO:0062054">
    <property type="term" value="F:fluoride channel activity"/>
    <property type="evidence" value="ECO:0007669"/>
    <property type="project" value="UniProtKB-UniRule"/>
</dbReference>
<evidence type="ECO:0000256" key="1">
    <source>
        <dbReference type="ARBA" id="ARBA00004651"/>
    </source>
</evidence>
<evidence type="ECO:0000256" key="10">
    <source>
        <dbReference type="ARBA" id="ARBA00035120"/>
    </source>
</evidence>
<evidence type="ECO:0000256" key="8">
    <source>
        <dbReference type="ARBA" id="ARBA00023136"/>
    </source>
</evidence>
<keyword evidence="4 12" id="KW-0812">Transmembrane</keyword>
<evidence type="ECO:0000313" key="14">
    <source>
        <dbReference type="Proteomes" id="UP000060132"/>
    </source>
</evidence>
<comment type="similarity">
    <text evidence="10 12">Belongs to the fluoride channel Fluc/FEX (TC 1.A.43) family.</text>
</comment>
<evidence type="ECO:0000256" key="3">
    <source>
        <dbReference type="ARBA" id="ARBA00022519"/>
    </source>
</evidence>
<keyword evidence="12" id="KW-0813">Transport</keyword>
<dbReference type="PANTHER" id="PTHR28259">
    <property type="entry name" value="FLUORIDE EXPORT PROTEIN 1-RELATED"/>
    <property type="match status" value="1"/>
</dbReference>
<dbReference type="EMBL" id="CP011219">
    <property type="protein sequence ID" value="AKO31664.1"/>
    <property type="molecule type" value="Genomic_DNA"/>
</dbReference>
<comment type="subcellular location">
    <subcellularLocation>
        <location evidence="1 12">Cell membrane</location>
        <topology evidence="1 12">Multi-pass membrane protein</topology>
    </subcellularLocation>
</comment>
<accession>A0AAC9EN08</accession>
<feature type="binding site" evidence="12">
    <location>
        <position position="68"/>
    </location>
    <ligand>
        <name>Na(+)</name>
        <dbReference type="ChEBI" id="CHEBI:29101"/>
        <note>structural</note>
    </ligand>
</feature>
<keyword evidence="8 12" id="KW-0472">Membrane</keyword>
<feature type="transmembrane region" description="Helical" evidence="12">
    <location>
        <begin position="27"/>
        <end position="48"/>
    </location>
</feature>
<dbReference type="InterPro" id="IPR003691">
    <property type="entry name" value="FluC"/>
</dbReference>
<comment type="function">
    <text evidence="12">Fluoride-specific ion channel. Important for reducing fluoride concentration in the cell, thus reducing its toxicity.</text>
</comment>
<dbReference type="GO" id="GO:0046872">
    <property type="term" value="F:metal ion binding"/>
    <property type="evidence" value="ECO:0007669"/>
    <property type="project" value="UniProtKB-KW"/>
</dbReference>
<evidence type="ECO:0000256" key="2">
    <source>
        <dbReference type="ARBA" id="ARBA00022475"/>
    </source>
</evidence>
<dbReference type="OMA" id="NDKWLNG"/>
<dbReference type="PANTHER" id="PTHR28259:SF1">
    <property type="entry name" value="FLUORIDE EXPORT PROTEIN 1-RELATED"/>
    <property type="match status" value="1"/>
</dbReference>
<evidence type="ECO:0000256" key="5">
    <source>
        <dbReference type="ARBA" id="ARBA00022989"/>
    </source>
</evidence>
<evidence type="ECO:0000256" key="6">
    <source>
        <dbReference type="ARBA" id="ARBA00023053"/>
    </source>
</evidence>